<dbReference type="EMBL" id="LQBQ01000035">
    <property type="protein sequence ID" value="KUJ76353.1"/>
    <property type="molecule type" value="Genomic_DNA"/>
</dbReference>
<feature type="domain" description="DUF5681" evidence="2">
    <location>
        <begin position="16"/>
        <end position="89"/>
    </location>
</feature>
<feature type="region of interest" description="Disordered" evidence="1">
    <location>
        <begin position="1"/>
        <end position="37"/>
    </location>
</feature>
<dbReference type="InterPro" id="IPR043736">
    <property type="entry name" value="DUF5681"/>
</dbReference>
<organism evidence="3 4">
    <name type="scientific">Ruegeria marisrubri</name>
    <dbReference type="NCBI Taxonomy" id="1685379"/>
    <lineage>
        <taxon>Bacteria</taxon>
        <taxon>Pseudomonadati</taxon>
        <taxon>Pseudomonadota</taxon>
        <taxon>Alphaproteobacteria</taxon>
        <taxon>Rhodobacterales</taxon>
        <taxon>Roseobacteraceae</taxon>
        <taxon>Ruegeria</taxon>
    </lineage>
</organism>
<gene>
    <name evidence="3" type="ORF">AVO45_11155</name>
</gene>
<dbReference type="Proteomes" id="UP000053791">
    <property type="component" value="Unassembled WGS sequence"/>
</dbReference>
<dbReference type="Pfam" id="PF18932">
    <property type="entry name" value="DUF5681"/>
    <property type="match status" value="1"/>
</dbReference>
<name>A0A0X3TKT1_9RHOB</name>
<sequence length="127" mass="14847">MKKDQTPNVGYMIPPQHTRFKKGQSGNPRGRPRKREDLNTVLHRVLNRKVRTKDDDQTMPIRDALMWKLRDLALQGDKQAIALQQRIIEEAGIADPNAHSPEEKARRVLRNIRRMEKRAARKDPTHE</sequence>
<evidence type="ECO:0000313" key="4">
    <source>
        <dbReference type="Proteomes" id="UP000053791"/>
    </source>
</evidence>
<reference evidence="4" key="1">
    <citation type="submission" date="2015-12" db="EMBL/GenBank/DDBJ databases">
        <authorList>
            <person name="Zhang G."/>
            <person name="Stingl U."/>
        </authorList>
    </citation>
    <scope>NUCLEOTIDE SEQUENCE [LARGE SCALE GENOMIC DNA]</scope>
    <source>
        <strain evidence="4">ZGT118</strain>
    </source>
</reference>
<keyword evidence="4" id="KW-1185">Reference proteome</keyword>
<protein>
    <recommendedName>
        <fullName evidence="2">DUF5681 domain-containing protein</fullName>
    </recommendedName>
</protein>
<comment type="caution">
    <text evidence="3">The sequence shown here is derived from an EMBL/GenBank/DDBJ whole genome shotgun (WGS) entry which is preliminary data.</text>
</comment>
<proteinExistence type="predicted"/>
<evidence type="ECO:0000259" key="2">
    <source>
        <dbReference type="Pfam" id="PF18932"/>
    </source>
</evidence>
<evidence type="ECO:0000256" key="1">
    <source>
        <dbReference type="SAM" id="MobiDB-lite"/>
    </source>
</evidence>
<dbReference type="AlphaFoldDB" id="A0A0X3TKT1"/>
<dbReference type="STRING" id="1685379.AVO45_11155"/>
<accession>A0A0X3TKT1</accession>
<evidence type="ECO:0000313" key="3">
    <source>
        <dbReference type="EMBL" id="KUJ76353.1"/>
    </source>
</evidence>